<gene>
    <name evidence="2" type="ORF">UFOPK1493_02632</name>
</gene>
<name>A0A6J6EPI5_9ZZZZ</name>
<dbReference type="PANTHER" id="PTHR35525">
    <property type="entry name" value="BLL6575 PROTEIN"/>
    <property type="match status" value="1"/>
</dbReference>
<protein>
    <submittedName>
        <fullName evidence="2">Unannotated protein</fullName>
    </submittedName>
</protein>
<dbReference type="InterPro" id="IPR010852">
    <property type="entry name" value="ABATE"/>
</dbReference>
<dbReference type="Gene3D" id="1.10.3300.10">
    <property type="entry name" value="Jann2411-like domain"/>
    <property type="match status" value="1"/>
</dbReference>
<dbReference type="Pfam" id="PF11706">
    <property type="entry name" value="zf-CGNR"/>
    <property type="match status" value="1"/>
</dbReference>
<evidence type="ECO:0000313" key="2">
    <source>
        <dbReference type="EMBL" id="CAB4574758.1"/>
    </source>
</evidence>
<dbReference type="PANTHER" id="PTHR35525:SF3">
    <property type="entry name" value="BLL6575 PROTEIN"/>
    <property type="match status" value="1"/>
</dbReference>
<organism evidence="2">
    <name type="scientific">freshwater metagenome</name>
    <dbReference type="NCBI Taxonomy" id="449393"/>
    <lineage>
        <taxon>unclassified sequences</taxon>
        <taxon>metagenomes</taxon>
        <taxon>ecological metagenomes</taxon>
    </lineage>
</organism>
<dbReference type="EMBL" id="CAEZSR010000115">
    <property type="protein sequence ID" value="CAB4574758.1"/>
    <property type="molecule type" value="Genomic_DNA"/>
</dbReference>
<proteinExistence type="predicted"/>
<dbReference type="InterPro" id="IPR021005">
    <property type="entry name" value="Znf_CGNR"/>
</dbReference>
<dbReference type="AlphaFoldDB" id="A0A6J6EPI5"/>
<reference evidence="2" key="1">
    <citation type="submission" date="2020-05" db="EMBL/GenBank/DDBJ databases">
        <authorList>
            <person name="Chiriac C."/>
            <person name="Salcher M."/>
            <person name="Ghai R."/>
            <person name="Kavagutti S V."/>
        </authorList>
    </citation>
    <scope>NUCLEOTIDE SEQUENCE</scope>
</reference>
<feature type="domain" description="Zinc finger CGNR" evidence="1">
    <location>
        <begin position="142"/>
        <end position="185"/>
    </location>
</feature>
<sequence length="189" mass="20877">MSDRPAIDFQFGGRLSLDLTWTVRYRAVFPTELLATPADVRRWFEAVGLPAPDRPSVADLHDTRELREAIHRAATALVEGSRIQAADRSLINRRAATPPPFPVLTADGVRRWDMATGTGTAPALSVVARDAIELFAAAGDGRLRRCSGPQCSLLFHDDSRPGARRWCATARCGNRANTKAYRDRRRDPV</sequence>
<accession>A0A6J6EPI5</accession>
<dbReference type="SUPFAM" id="SSF160904">
    <property type="entry name" value="Jann2411-like"/>
    <property type="match status" value="1"/>
</dbReference>
<dbReference type="Pfam" id="PF07336">
    <property type="entry name" value="ABATE"/>
    <property type="match status" value="1"/>
</dbReference>
<dbReference type="InterPro" id="IPR023286">
    <property type="entry name" value="ABATE_dom_sf"/>
</dbReference>
<evidence type="ECO:0000259" key="1">
    <source>
        <dbReference type="Pfam" id="PF11706"/>
    </source>
</evidence>